<reference evidence="4 5" key="1">
    <citation type="journal article" date="2015" name="Genome Announc.">
        <title>Expanding the biotechnology potential of lactobacilli through comparative genomics of 213 strains and associated genera.</title>
        <authorList>
            <person name="Sun Z."/>
            <person name="Harris H.M."/>
            <person name="McCann A."/>
            <person name="Guo C."/>
            <person name="Argimon S."/>
            <person name="Zhang W."/>
            <person name="Yang X."/>
            <person name="Jeffery I.B."/>
            <person name="Cooney J.C."/>
            <person name="Kagawa T.F."/>
            <person name="Liu W."/>
            <person name="Song Y."/>
            <person name="Salvetti E."/>
            <person name="Wrobel A."/>
            <person name="Rasinkangas P."/>
            <person name="Parkhill J."/>
            <person name="Rea M.C."/>
            <person name="O'Sullivan O."/>
            <person name="Ritari J."/>
            <person name="Douillard F.P."/>
            <person name="Paul Ross R."/>
            <person name="Yang R."/>
            <person name="Briner A.E."/>
            <person name="Felis G.E."/>
            <person name="de Vos W.M."/>
            <person name="Barrangou R."/>
            <person name="Klaenhammer T.R."/>
            <person name="Caufield P.W."/>
            <person name="Cui Y."/>
            <person name="Zhang H."/>
            <person name="O'Toole P.W."/>
        </authorList>
    </citation>
    <scope>NUCLEOTIDE SEQUENCE [LARGE SCALE GENOMIC DNA]</scope>
    <source>
        <strain evidence="4 5">DSM 16381</strain>
    </source>
</reference>
<evidence type="ECO:0000256" key="2">
    <source>
        <dbReference type="ARBA" id="ARBA00023315"/>
    </source>
</evidence>
<proteinExistence type="predicted"/>
<name>A0A0R1UKU3_9LACO</name>
<dbReference type="PROSITE" id="PS51186">
    <property type="entry name" value="GNAT"/>
    <property type="match status" value="1"/>
</dbReference>
<dbReference type="STRING" id="1423753.FD28_GL001010"/>
<dbReference type="Gene3D" id="3.40.630.30">
    <property type="match status" value="1"/>
</dbReference>
<evidence type="ECO:0000313" key="4">
    <source>
        <dbReference type="EMBL" id="KRL93821.1"/>
    </source>
</evidence>
<dbReference type="SUPFAM" id="SSF55729">
    <property type="entry name" value="Acyl-CoA N-acyltransferases (Nat)"/>
    <property type="match status" value="1"/>
</dbReference>
<keyword evidence="2" id="KW-0012">Acyltransferase</keyword>
<dbReference type="Proteomes" id="UP000051580">
    <property type="component" value="Unassembled WGS sequence"/>
</dbReference>
<evidence type="ECO:0000256" key="1">
    <source>
        <dbReference type="ARBA" id="ARBA00022679"/>
    </source>
</evidence>
<dbReference type="OrthoDB" id="9789605at2"/>
<gene>
    <name evidence="4" type="ORF">FD28_GL001010</name>
</gene>
<evidence type="ECO:0000259" key="3">
    <source>
        <dbReference type="PROSITE" id="PS51186"/>
    </source>
</evidence>
<dbReference type="PANTHER" id="PTHR43800">
    <property type="entry name" value="PEPTIDYL-LYSINE N-ACETYLTRANSFERASE YJAB"/>
    <property type="match status" value="1"/>
</dbReference>
<dbReference type="EMBL" id="AZFS01000061">
    <property type="protein sequence ID" value="KRL93821.1"/>
    <property type="molecule type" value="Genomic_DNA"/>
</dbReference>
<keyword evidence="1 4" id="KW-0808">Transferase</keyword>
<dbReference type="Pfam" id="PF13673">
    <property type="entry name" value="Acetyltransf_10"/>
    <property type="match status" value="1"/>
</dbReference>
<dbReference type="InterPro" id="IPR016181">
    <property type="entry name" value="Acyl_CoA_acyltransferase"/>
</dbReference>
<keyword evidence="5" id="KW-1185">Reference proteome</keyword>
<dbReference type="AlphaFoldDB" id="A0A0R1UKU3"/>
<evidence type="ECO:0000313" key="5">
    <source>
        <dbReference type="Proteomes" id="UP000051580"/>
    </source>
</evidence>
<feature type="domain" description="N-acetyltransferase" evidence="3">
    <location>
        <begin position="2"/>
        <end position="141"/>
    </location>
</feature>
<dbReference type="RefSeq" id="WP_057734862.1">
    <property type="nucleotide sequence ID" value="NZ_AZFS01000061.1"/>
</dbReference>
<comment type="caution">
    <text evidence="4">The sequence shown here is derived from an EMBL/GenBank/DDBJ whole genome shotgun (WGS) entry which is preliminary data.</text>
</comment>
<dbReference type="InterPro" id="IPR000182">
    <property type="entry name" value="GNAT_dom"/>
</dbReference>
<organism evidence="4 5">
    <name type="scientific">Levilactobacillus hammesii DSM 16381</name>
    <dbReference type="NCBI Taxonomy" id="1423753"/>
    <lineage>
        <taxon>Bacteria</taxon>
        <taxon>Bacillati</taxon>
        <taxon>Bacillota</taxon>
        <taxon>Bacilli</taxon>
        <taxon>Lactobacillales</taxon>
        <taxon>Lactobacillaceae</taxon>
        <taxon>Levilactobacillus</taxon>
    </lineage>
</organism>
<dbReference type="PANTHER" id="PTHR43800:SF1">
    <property type="entry name" value="PEPTIDYL-LYSINE N-ACETYLTRANSFERASE YJAB"/>
    <property type="match status" value="1"/>
</dbReference>
<sequence>MLTPQRATPADYPELIAIWARSVAATHQFLQPADREAIQRALPQYFAQVTLVKWQLGTTTVGFSGTAATDLVMLFLDPAYFRRGYGQTIVQTLIAEDNLQTVTVNAQNPGALAFYRRQGFHLVSRFETDTDGRPYPILNLKR</sequence>
<protein>
    <submittedName>
        <fullName evidence="4">Acetyltransferase</fullName>
    </submittedName>
</protein>
<dbReference type="GO" id="GO:0016747">
    <property type="term" value="F:acyltransferase activity, transferring groups other than amino-acyl groups"/>
    <property type="evidence" value="ECO:0007669"/>
    <property type="project" value="InterPro"/>
</dbReference>
<accession>A0A0R1UKU3</accession>
<dbReference type="PATRIC" id="fig|1423753.3.peg.1050"/>